<feature type="chain" id="PRO_5016959072" evidence="3">
    <location>
        <begin position="22"/>
        <end position="385"/>
    </location>
</feature>
<dbReference type="InterPro" id="IPR050570">
    <property type="entry name" value="Cell_wall_metabolism_enzyme"/>
</dbReference>
<dbReference type="PANTHER" id="PTHR21666:SF289">
    <property type="entry name" value="L-ALA--D-GLU ENDOPEPTIDASE"/>
    <property type="match status" value="1"/>
</dbReference>
<gene>
    <name evidence="5" type="ORF">DFO77_11677</name>
</gene>
<dbReference type="SUPFAM" id="SSF51261">
    <property type="entry name" value="Duplicated hybrid motif"/>
    <property type="match status" value="1"/>
</dbReference>
<evidence type="ECO:0000256" key="1">
    <source>
        <dbReference type="ARBA" id="ARBA00022729"/>
    </source>
</evidence>
<dbReference type="Gene3D" id="6.10.250.3150">
    <property type="match status" value="1"/>
</dbReference>
<dbReference type="Gene3D" id="2.70.70.10">
    <property type="entry name" value="Glucose Permease (Domain IIA)"/>
    <property type="match status" value="1"/>
</dbReference>
<dbReference type="AlphaFoldDB" id="A0A368UVD5"/>
<evidence type="ECO:0000259" key="4">
    <source>
        <dbReference type="Pfam" id="PF01551"/>
    </source>
</evidence>
<accession>A0A368UVD5</accession>
<dbReference type="PANTHER" id="PTHR21666">
    <property type="entry name" value="PEPTIDASE-RELATED"/>
    <property type="match status" value="1"/>
</dbReference>
<proteinExistence type="predicted"/>
<dbReference type="RefSeq" id="WP_114437355.1">
    <property type="nucleotide sequence ID" value="NZ_QPIZ01000016.1"/>
</dbReference>
<evidence type="ECO:0000256" key="3">
    <source>
        <dbReference type="SAM" id="SignalP"/>
    </source>
</evidence>
<sequence>MKKFLGSLFIFLLLPCFYAGSQSVEDLRNERESLLKEISNTSLLIEEKKESRLDNLRELNLIEREVSTRERLIENFREEIEQLDRQIEVNQMLVNDLESDIINLKEEYSRLIRDSYQRKGDLNYLMFLFSAEDFSKGYLRYRLFKEYSRYRQKQGELLVQNQNKVAALLREIQQQKSEKEEVLSSIENEVHRLTLNKKRKSRLIQRLMTEQQWLQKSLKEKEKAAAQLENKIRELIAAQKKENINAAESGEFADRMGKLNWPVTNGLIVNEFGEHRHPVLKNVTIKNNGIDIRVTGSSDVYCVHNGQVSTVVAIPGLNKAVIVRHGKYLTVYGNLVDVFVSKGDIVSAGQKIGQIYRDNSEMKEILHFEIWEENNKLDPEQWLIR</sequence>
<keyword evidence="2" id="KW-0175">Coiled coil</keyword>
<keyword evidence="1 3" id="KW-0732">Signal</keyword>
<dbReference type="EMBL" id="QPIZ01000016">
    <property type="protein sequence ID" value="RCW32010.1"/>
    <property type="molecule type" value="Genomic_DNA"/>
</dbReference>
<keyword evidence="6" id="KW-1185">Reference proteome</keyword>
<organism evidence="5 6">
    <name type="scientific">Marinilabilia salmonicolor</name>
    <dbReference type="NCBI Taxonomy" id="989"/>
    <lineage>
        <taxon>Bacteria</taxon>
        <taxon>Pseudomonadati</taxon>
        <taxon>Bacteroidota</taxon>
        <taxon>Bacteroidia</taxon>
        <taxon>Marinilabiliales</taxon>
        <taxon>Marinilabiliaceae</taxon>
        <taxon>Marinilabilia</taxon>
    </lineage>
</organism>
<evidence type="ECO:0000313" key="6">
    <source>
        <dbReference type="Proteomes" id="UP000252733"/>
    </source>
</evidence>
<evidence type="ECO:0000313" key="5">
    <source>
        <dbReference type="EMBL" id="RCW32010.1"/>
    </source>
</evidence>
<name>A0A368UVD5_9BACT</name>
<dbReference type="Proteomes" id="UP000252733">
    <property type="component" value="Unassembled WGS sequence"/>
</dbReference>
<dbReference type="GO" id="GO:0004222">
    <property type="term" value="F:metalloendopeptidase activity"/>
    <property type="evidence" value="ECO:0007669"/>
    <property type="project" value="TreeGrafter"/>
</dbReference>
<feature type="coiled-coil region" evidence="2">
    <location>
        <begin position="158"/>
        <end position="245"/>
    </location>
</feature>
<dbReference type="CDD" id="cd12797">
    <property type="entry name" value="M23_peptidase"/>
    <property type="match status" value="1"/>
</dbReference>
<protein>
    <submittedName>
        <fullName evidence="5">Septal ring factor EnvC (AmiA/AmiB activator)</fullName>
    </submittedName>
</protein>
<reference evidence="5 6" key="1">
    <citation type="submission" date="2018-07" db="EMBL/GenBank/DDBJ databases">
        <title>Freshwater and sediment microbial communities from various areas in North America, analyzing microbe dynamics in response to fracking.</title>
        <authorList>
            <person name="Lamendella R."/>
        </authorList>
    </citation>
    <scope>NUCLEOTIDE SEQUENCE [LARGE SCALE GENOMIC DNA]</scope>
    <source>
        <strain evidence="5 6">160A</strain>
    </source>
</reference>
<evidence type="ECO:0000256" key="2">
    <source>
        <dbReference type="SAM" id="Coils"/>
    </source>
</evidence>
<dbReference type="Pfam" id="PF01551">
    <property type="entry name" value="Peptidase_M23"/>
    <property type="match status" value="1"/>
</dbReference>
<feature type="signal peptide" evidence="3">
    <location>
        <begin position="1"/>
        <end position="21"/>
    </location>
</feature>
<dbReference type="InterPro" id="IPR016047">
    <property type="entry name" value="M23ase_b-sheet_dom"/>
</dbReference>
<feature type="coiled-coil region" evidence="2">
    <location>
        <begin position="24"/>
        <end position="114"/>
    </location>
</feature>
<dbReference type="InterPro" id="IPR011055">
    <property type="entry name" value="Dup_hybrid_motif"/>
</dbReference>
<feature type="domain" description="M23ase beta-sheet core" evidence="4">
    <location>
        <begin position="287"/>
        <end position="379"/>
    </location>
</feature>
<comment type="caution">
    <text evidence="5">The sequence shown here is derived from an EMBL/GenBank/DDBJ whole genome shotgun (WGS) entry which is preliminary data.</text>
</comment>